<dbReference type="GO" id="GO:0046677">
    <property type="term" value="P:response to antibiotic"/>
    <property type="evidence" value="ECO:0007669"/>
    <property type="project" value="InterPro"/>
</dbReference>
<evidence type="ECO:0000313" key="7">
    <source>
        <dbReference type="EMBL" id="PXX59217.1"/>
    </source>
</evidence>
<reference evidence="7 8" key="1">
    <citation type="submission" date="2018-05" db="EMBL/GenBank/DDBJ databases">
        <title>Genomic Encyclopedia of Type Strains, Phase IV (KMG-IV): sequencing the most valuable type-strain genomes for metagenomic binning, comparative biology and taxonomic classification.</title>
        <authorList>
            <person name="Goeker M."/>
        </authorList>
    </citation>
    <scope>NUCLEOTIDE SEQUENCE [LARGE SCALE GENOMIC DNA]</scope>
    <source>
        <strain evidence="7 8">DSM 44704</strain>
    </source>
</reference>
<dbReference type="InterPro" id="IPR050109">
    <property type="entry name" value="HTH-type_TetR-like_transc_reg"/>
</dbReference>
<comment type="caution">
    <text evidence="7">The sequence shown here is derived from an EMBL/GenBank/DDBJ whole genome shotgun (WGS) entry which is preliminary data.</text>
</comment>
<evidence type="ECO:0000259" key="6">
    <source>
        <dbReference type="PROSITE" id="PS50977"/>
    </source>
</evidence>
<evidence type="ECO:0000256" key="5">
    <source>
        <dbReference type="PROSITE-ProRule" id="PRU00335"/>
    </source>
</evidence>
<dbReference type="Gene3D" id="1.10.357.10">
    <property type="entry name" value="Tetracycline Repressor, domain 2"/>
    <property type="match status" value="1"/>
</dbReference>
<keyword evidence="4" id="KW-0804">Transcription</keyword>
<dbReference type="Proteomes" id="UP000247569">
    <property type="component" value="Unassembled WGS sequence"/>
</dbReference>
<evidence type="ECO:0000256" key="2">
    <source>
        <dbReference type="ARBA" id="ARBA00023015"/>
    </source>
</evidence>
<organism evidence="7 8">
    <name type="scientific">Nocardia tenerifensis</name>
    <dbReference type="NCBI Taxonomy" id="228006"/>
    <lineage>
        <taxon>Bacteria</taxon>
        <taxon>Bacillati</taxon>
        <taxon>Actinomycetota</taxon>
        <taxon>Actinomycetes</taxon>
        <taxon>Mycobacteriales</taxon>
        <taxon>Nocardiaceae</taxon>
        <taxon>Nocardia</taxon>
    </lineage>
</organism>
<keyword evidence="1" id="KW-0678">Repressor</keyword>
<dbReference type="PANTHER" id="PTHR30055">
    <property type="entry name" value="HTH-TYPE TRANSCRIPTIONAL REGULATOR RUTR"/>
    <property type="match status" value="1"/>
</dbReference>
<dbReference type="PRINTS" id="PR00400">
    <property type="entry name" value="TETREPRESSOR"/>
</dbReference>
<dbReference type="GO" id="GO:0000976">
    <property type="term" value="F:transcription cis-regulatory region binding"/>
    <property type="evidence" value="ECO:0007669"/>
    <property type="project" value="TreeGrafter"/>
</dbReference>
<keyword evidence="3 5" id="KW-0238">DNA-binding</keyword>
<dbReference type="InterPro" id="IPR036271">
    <property type="entry name" value="Tet_transcr_reg_TetR-rel_C_sf"/>
</dbReference>
<evidence type="ECO:0000256" key="3">
    <source>
        <dbReference type="ARBA" id="ARBA00023125"/>
    </source>
</evidence>
<dbReference type="InterPro" id="IPR009057">
    <property type="entry name" value="Homeodomain-like_sf"/>
</dbReference>
<dbReference type="EMBL" id="QJKF01000012">
    <property type="protein sequence ID" value="PXX59217.1"/>
    <property type="molecule type" value="Genomic_DNA"/>
</dbReference>
<protein>
    <submittedName>
        <fullName evidence="7">TetR family transcriptional regulator</fullName>
    </submittedName>
</protein>
<keyword evidence="8" id="KW-1185">Reference proteome</keyword>
<keyword evidence="2" id="KW-0805">Transcription regulation</keyword>
<dbReference type="SUPFAM" id="SSF46689">
    <property type="entry name" value="Homeodomain-like"/>
    <property type="match status" value="1"/>
</dbReference>
<name>A0A318JSM6_9NOCA</name>
<dbReference type="InterPro" id="IPR001647">
    <property type="entry name" value="HTH_TetR"/>
</dbReference>
<dbReference type="AlphaFoldDB" id="A0A318JSM6"/>
<feature type="DNA-binding region" description="H-T-H motif" evidence="5">
    <location>
        <begin position="36"/>
        <end position="55"/>
    </location>
</feature>
<proteinExistence type="predicted"/>
<dbReference type="InterPro" id="IPR004111">
    <property type="entry name" value="Repressor_TetR_C"/>
</dbReference>
<evidence type="ECO:0000313" key="8">
    <source>
        <dbReference type="Proteomes" id="UP000247569"/>
    </source>
</evidence>
<dbReference type="SUPFAM" id="SSF48498">
    <property type="entry name" value="Tetracyclin repressor-like, C-terminal domain"/>
    <property type="match status" value="1"/>
</dbReference>
<evidence type="ECO:0000256" key="1">
    <source>
        <dbReference type="ARBA" id="ARBA00022491"/>
    </source>
</evidence>
<dbReference type="PROSITE" id="PS50977">
    <property type="entry name" value="HTH_TETR_2"/>
    <property type="match status" value="1"/>
</dbReference>
<dbReference type="Pfam" id="PF02909">
    <property type="entry name" value="TetR_C_1"/>
    <property type="match status" value="1"/>
</dbReference>
<dbReference type="RefSeq" id="WP_040740598.1">
    <property type="nucleotide sequence ID" value="NZ_QJKF01000012.1"/>
</dbReference>
<feature type="domain" description="HTH tetR-type" evidence="6">
    <location>
        <begin position="13"/>
        <end position="73"/>
    </location>
</feature>
<accession>A0A318JSM6</accession>
<sequence>MNDSVRRRGRPARLSRDAILTVAQEIVESAGIDALTMRAVAERLSSSPMAIYRHVRDKDELLLLLLDRVAATLDRPDLPAEPRQRLVVLWRFLHDELAAHPWVVGVLASGDLAGRSILWLIEEILQAFLASGLDAERAGAAYRAVWQYTVGVLTIRTAMARTTSELDRPSYQAEMIAAADPVETPAVASFVGAWPHAWENYDFGLDALLDGLLPRS</sequence>
<gene>
    <name evidence="7" type="ORF">DFR70_112134</name>
</gene>
<evidence type="ECO:0000256" key="4">
    <source>
        <dbReference type="ARBA" id="ARBA00023163"/>
    </source>
</evidence>
<dbReference type="Pfam" id="PF00440">
    <property type="entry name" value="TetR_N"/>
    <property type="match status" value="1"/>
</dbReference>
<dbReference type="GO" id="GO:0003700">
    <property type="term" value="F:DNA-binding transcription factor activity"/>
    <property type="evidence" value="ECO:0007669"/>
    <property type="project" value="TreeGrafter"/>
</dbReference>
<dbReference type="OrthoDB" id="3358037at2"/>
<dbReference type="InterPro" id="IPR003012">
    <property type="entry name" value="Tet_transcr_reg_TetR"/>
</dbReference>
<dbReference type="PANTHER" id="PTHR30055:SF151">
    <property type="entry name" value="TRANSCRIPTIONAL REGULATORY PROTEIN"/>
    <property type="match status" value="1"/>
</dbReference>
<dbReference type="GO" id="GO:0045892">
    <property type="term" value="P:negative regulation of DNA-templated transcription"/>
    <property type="evidence" value="ECO:0007669"/>
    <property type="project" value="InterPro"/>
</dbReference>